<evidence type="ECO:0000313" key="9">
    <source>
        <dbReference type="Proteomes" id="UP000034543"/>
    </source>
</evidence>
<keyword evidence="7" id="KW-0812">Transmembrane</keyword>
<proteinExistence type="inferred from homology"/>
<dbReference type="SUPFAM" id="SSF55729">
    <property type="entry name" value="Acyl-CoA N-acyltransferases (Nat)"/>
    <property type="match status" value="2"/>
</dbReference>
<accession>A0A0G1ESW3</accession>
<dbReference type="GO" id="GO:0071555">
    <property type="term" value="P:cell wall organization"/>
    <property type="evidence" value="ECO:0007669"/>
    <property type="project" value="UniProtKB-KW"/>
</dbReference>
<dbReference type="InterPro" id="IPR016181">
    <property type="entry name" value="Acyl_CoA_acyltransferase"/>
</dbReference>
<evidence type="ECO:0000256" key="7">
    <source>
        <dbReference type="SAM" id="Phobius"/>
    </source>
</evidence>
<dbReference type="InterPro" id="IPR003447">
    <property type="entry name" value="FEMABX"/>
</dbReference>
<dbReference type="PANTHER" id="PTHR36174:SF1">
    <property type="entry name" value="LIPID II:GLYCINE GLYCYLTRANSFERASE"/>
    <property type="match status" value="1"/>
</dbReference>
<dbReference type="PROSITE" id="PS51191">
    <property type="entry name" value="FEMABX"/>
    <property type="match status" value="1"/>
</dbReference>
<dbReference type="Gene3D" id="3.40.630.30">
    <property type="match status" value="2"/>
</dbReference>
<dbReference type="GO" id="GO:0016755">
    <property type="term" value="F:aminoacyltransferase activity"/>
    <property type="evidence" value="ECO:0007669"/>
    <property type="project" value="InterPro"/>
</dbReference>
<evidence type="ECO:0000313" key="8">
    <source>
        <dbReference type="EMBL" id="KKS86171.1"/>
    </source>
</evidence>
<evidence type="ECO:0000256" key="4">
    <source>
        <dbReference type="ARBA" id="ARBA00022984"/>
    </source>
</evidence>
<evidence type="ECO:0000256" key="1">
    <source>
        <dbReference type="ARBA" id="ARBA00009943"/>
    </source>
</evidence>
<name>A0A0G1ESW3_9BACT</name>
<dbReference type="InterPro" id="IPR050644">
    <property type="entry name" value="PG_Glycine_Bridge_Synth"/>
</dbReference>
<dbReference type="PANTHER" id="PTHR36174">
    <property type="entry name" value="LIPID II:GLYCINE GLYCYLTRANSFERASE"/>
    <property type="match status" value="1"/>
</dbReference>
<sequence>MQKYHVLTDLDRILYNQIVSHPLQAWEWGEFRRATGIEVVRLGAFTSKKLVSGLQVSFHRLPLLPFTIGYLPKGPEPTAEMITALTQLGKKHNAIFIKLEPNVEKKSVISNQLTAVNLRKSLKPLFTKYTFYLDLTKSESELLQAMHPKTRYNIRVAQKHGVTIQEENSAEAFSRYLELTQETIKRQGFYAHDENYHRKMWDHFSHQPTTHNSQLTTHLLTARFQGKILVTWIVFLFNGILYYPYGASASEHREVMASNLMLWEAMRWGKTYGAKLFDLWGTPGPDPKPTDSYYGFHRFKLGYGPKLIEFVGTYDLVLKPVYYQLFNLVDRLRWIVMKLKANF</sequence>
<feature type="transmembrane region" description="Helical" evidence="7">
    <location>
        <begin position="228"/>
        <end position="245"/>
    </location>
</feature>
<protein>
    <submittedName>
        <fullName evidence="8">FemAB family protein</fullName>
    </submittedName>
</protein>
<comment type="caution">
    <text evidence="8">The sequence shown here is derived from an EMBL/GenBank/DDBJ whole genome shotgun (WGS) entry which is preliminary data.</text>
</comment>
<evidence type="ECO:0000256" key="2">
    <source>
        <dbReference type="ARBA" id="ARBA00022679"/>
    </source>
</evidence>
<keyword evidence="3" id="KW-0133">Cell shape</keyword>
<dbReference type="Proteomes" id="UP000034543">
    <property type="component" value="Unassembled WGS sequence"/>
</dbReference>
<dbReference type="STRING" id="1618436.UV59_C0002G0046"/>
<dbReference type="Pfam" id="PF02388">
    <property type="entry name" value="FemAB"/>
    <property type="match status" value="3"/>
</dbReference>
<evidence type="ECO:0000256" key="3">
    <source>
        <dbReference type="ARBA" id="ARBA00022960"/>
    </source>
</evidence>
<reference evidence="8 9" key="1">
    <citation type="journal article" date="2015" name="Nature">
        <title>rRNA introns, odd ribosomes, and small enigmatic genomes across a large radiation of phyla.</title>
        <authorList>
            <person name="Brown C.T."/>
            <person name="Hug L.A."/>
            <person name="Thomas B.C."/>
            <person name="Sharon I."/>
            <person name="Castelle C.J."/>
            <person name="Singh A."/>
            <person name="Wilkins M.J."/>
            <person name="Williams K.H."/>
            <person name="Banfield J.F."/>
        </authorList>
    </citation>
    <scope>NUCLEOTIDE SEQUENCE [LARGE SCALE GENOMIC DNA]</scope>
</reference>
<organism evidence="8 9">
    <name type="scientific">Candidatus Gottesmanbacteria bacterium GW2011_GWA1_43_11</name>
    <dbReference type="NCBI Taxonomy" id="1618436"/>
    <lineage>
        <taxon>Bacteria</taxon>
        <taxon>Candidatus Gottesmaniibacteriota</taxon>
    </lineage>
</organism>
<evidence type="ECO:0000256" key="5">
    <source>
        <dbReference type="ARBA" id="ARBA00023315"/>
    </source>
</evidence>
<dbReference type="GO" id="GO:0009252">
    <property type="term" value="P:peptidoglycan biosynthetic process"/>
    <property type="evidence" value="ECO:0007669"/>
    <property type="project" value="UniProtKB-KW"/>
</dbReference>
<keyword evidence="5" id="KW-0012">Acyltransferase</keyword>
<dbReference type="AlphaFoldDB" id="A0A0G1ESW3"/>
<dbReference type="EMBL" id="LCFB01000002">
    <property type="protein sequence ID" value="KKS86171.1"/>
    <property type="molecule type" value="Genomic_DNA"/>
</dbReference>
<keyword evidence="7" id="KW-0472">Membrane</keyword>
<keyword evidence="4" id="KW-0573">Peptidoglycan synthesis</keyword>
<keyword evidence="6" id="KW-0961">Cell wall biogenesis/degradation</keyword>
<dbReference type="GO" id="GO:0008360">
    <property type="term" value="P:regulation of cell shape"/>
    <property type="evidence" value="ECO:0007669"/>
    <property type="project" value="UniProtKB-KW"/>
</dbReference>
<gene>
    <name evidence="8" type="ORF">UV59_C0002G0046</name>
</gene>
<comment type="similarity">
    <text evidence="1">Belongs to the FemABX family.</text>
</comment>
<evidence type="ECO:0000256" key="6">
    <source>
        <dbReference type="ARBA" id="ARBA00023316"/>
    </source>
</evidence>
<keyword evidence="2" id="KW-0808">Transferase</keyword>
<keyword evidence="7" id="KW-1133">Transmembrane helix</keyword>